<organism evidence="7 8">
    <name type="scientific">Streptomonospora nanhaiensis</name>
    <dbReference type="NCBI Taxonomy" id="1323731"/>
    <lineage>
        <taxon>Bacteria</taxon>
        <taxon>Bacillati</taxon>
        <taxon>Actinomycetota</taxon>
        <taxon>Actinomycetes</taxon>
        <taxon>Streptosporangiales</taxon>
        <taxon>Nocardiopsidaceae</taxon>
        <taxon>Streptomonospora</taxon>
    </lineage>
</organism>
<evidence type="ECO:0000256" key="1">
    <source>
        <dbReference type="ARBA" id="ARBA00022741"/>
    </source>
</evidence>
<reference evidence="7 8" key="1">
    <citation type="submission" date="2020-07" db="EMBL/GenBank/DDBJ databases">
        <title>Sequencing the genomes of 1000 actinobacteria strains.</title>
        <authorList>
            <person name="Klenk H.-P."/>
        </authorList>
    </citation>
    <scope>NUCLEOTIDE SEQUENCE [LARGE SCALE GENOMIC DNA]</scope>
    <source>
        <strain evidence="7 8">DSM 45927</strain>
    </source>
</reference>
<dbReference type="PANTHER" id="PTHR42759">
    <property type="entry name" value="MOXR FAMILY PROTEIN"/>
    <property type="match status" value="1"/>
</dbReference>
<evidence type="ECO:0000313" key="8">
    <source>
        <dbReference type="Proteomes" id="UP000575985"/>
    </source>
</evidence>
<dbReference type="RefSeq" id="WP_179766074.1">
    <property type="nucleotide sequence ID" value="NZ_JACCFO010000001.1"/>
</dbReference>
<keyword evidence="7" id="KW-0378">Hydrolase</keyword>
<accession>A0A853BIL4</accession>
<dbReference type="SUPFAM" id="SSF52540">
    <property type="entry name" value="P-loop containing nucleoside triphosphate hydrolases"/>
    <property type="match status" value="1"/>
</dbReference>
<evidence type="ECO:0000259" key="5">
    <source>
        <dbReference type="Pfam" id="PF07726"/>
    </source>
</evidence>
<sequence>MPDTDAAAGHEDGAEPRRRGAAESTGEPTRLLRAALQEVSTVIVGQDQMVERTMVALIARGHCLLEGVPGIAKTLAVSTLAKVTGGSFSRVQFTPDLVPSDIVGTRIYRSSAERFDVELGPVFANFVLADEINRAPAKVQSALLEVMAEKQVSLGGTTYPLPDPFVVIATQNPVESEGVYPLPEAQRDRFLMKVVVSHPRAHEEMEILRRMSTSPPEPHQVLDPVTLLELQRDAEQVHVHQLIADYVVRLVMATREPENYGVPELRRVLEVGASPRATLGLVAAARALALIRGRDYVLPEDVRVLARDIMAHRLVLTFDALADGVTTTQIVDRVLATVPPPRVIWDDPPGGDPAAMAAR</sequence>
<protein>
    <submittedName>
        <fullName evidence="7">MoxR-like ATPase</fullName>
        <ecNumber evidence="7">3.6.3.-</ecNumber>
    </submittedName>
</protein>
<dbReference type="Pfam" id="PF17863">
    <property type="entry name" value="AAA_lid_2"/>
    <property type="match status" value="1"/>
</dbReference>
<dbReference type="PANTHER" id="PTHR42759:SF1">
    <property type="entry name" value="MAGNESIUM-CHELATASE SUBUNIT CHLD"/>
    <property type="match status" value="1"/>
</dbReference>
<dbReference type="InterPro" id="IPR050764">
    <property type="entry name" value="CbbQ/NirQ/NorQ/GpvN"/>
</dbReference>
<dbReference type="InterPro" id="IPR011703">
    <property type="entry name" value="ATPase_AAA-3"/>
</dbReference>
<keyword evidence="1" id="KW-0547">Nucleotide-binding</keyword>
<feature type="compositionally biased region" description="Basic and acidic residues" evidence="4">
    <location>
        <begin position="8"/>
        <end position="21"/>
    </location>
</feature>
<dbReference type="FunFam" id="3.40.50.300:FF:000640">
    <property type="entry name" value="MoxR family ATPase"/>
    <property type="match status" value="1"/>
</dbReference>
<evidence type="ECO:0000256" key="4">
    <source>
        <dbReference type="SAM" id="MobiDB-lite"/>
    </source>
</evidence>
<keyword evidence="8" id="KW-1185">Reference proteome</keyword>
<name>A0A853BIL4_9ACTN</name>
<proteinExistence type="inferred from homology"/>
<dbReference type="EMBL" id="JACCFO010000001">
    <property type="protein sequence ID" value="NYI94427.1"/>
    <property type="molecule type" value="Genomic_DNA"/>
</dbReference>
<dbReference type="InterPro" id="IPR041628">
    <property type="entry name" value="ChlI/MoxR_AAA_lid"/>
</dbReference>
<keyword evidence="2" id="KW-0067">ATP-binding</keyword>
<feature type="domain" description="ChlI/MoxR AAA lid" evidence="6">
    <location>
        <begin position="269"/>
        <end position="333"/>
    </location>
</feature>
<dbReference type="Proteomes" id="UP000575985">
    <property type="component" value="Unassembled WGS sequence"/>
</dbReference>
<dbReference type="PIRSF" id="PIRSF002849">
    <property type="entry name" value="AAA_ATPase_chaperone_MoxR_prd"/>
    <property type="match status" value="1"/>
</dbReference>
<gene>
    <name evidence="7" type="ORF">HNR12_000704</name>
</gene>
<evidence type="ECO:0000256" key="2">
    <source>
        <dbReference type="ARBA" id="ARBA00022840"/>
    </source>
</evidence>
<evidence type="ECO:0000256" key="3">
    <source>
        <dbReference type="ARBA" id="ARBA00061607"/>
    </source>
</evidence>
<dbReference type="Gene3D" id="3.40.50.300">
    <property type="entry name" value="P-loop containing nucleotide triphosphate hydrolases"/>
    <property type="match status" value="1"/>
</dbReference>
<dbReference type="InterPro" id="IPR027417">
    <property type="entry name" value="P-loop_NTPase"/>
</dbReference>
<dbReference type="Pfam" id="PF07726">
    <property type="entry name" value="AAA_3"/>
    <property type="match status" value="1"/>
</dbReference>
<dbReference type="Gene3D" id="1.10.8.80">
    <property type="entry name" value="Magnesium chelatase subunit I, C-Terminal domain"/>
    <property type="match status" value="1"/>
</dbReference>
<evidence type="ECO:0000259" key="6">
    <source>
        <dbReference type="Pfam" id="PF17863"/>
    </source>
</evidence>
<evidence type="ECO:0000313" key="7">
    <source>
        <dbReference type="EMBL" id="NYI94427.1"/>
    </source>
</evidence>
<comment type="caution">
    <text evidence="7">The sequence shown here is derived from an EMBL/GenBank/DDBJ whole genome shotgun (WGS) entry which is preliminary data.</text>
</comment>
<feature type="region of interest" description="Disordered" evidence="4">
    <location>
        <begin position="1"/>
        <end position="27"/>
    </location>
</feature>
<dbReference type="GO" id="GO:0016887">
    <property type="term" value="F:ATP hydrolysis activity"/>
    <property type="evidence" value="ECO:0007669"/>
    <property type="project" value="InterPro"/>
</dbReference>
<comment type="similarity">
    <text evidence="3">Belongs to the MoxR family.</text>
</comment>
<dbReference type="CDD" id="cd00009">
    <property type="entry name" value="AAA"/>
    <property type="match status" value="1"/>
</dbReference>
<dbReference type="EC" id="3.6.3.-" evidence="7"/>
<dbReference type="GO" id="GO:0005524">
    <property type="term" value="F:ATP binding"/>
    <property type="evidence" value="ECO:0007669"/>
    <property type="project" value="UniProtKB-KW"/>
</dbReference>
<dbReference type="AlphaFoldDB" id="A0A853BIL4"/>
<feature type="domain" description="ATPase AAA-3" evidence="5">
    <location>
        <begin position="62"/>
        <end position="192"/>
    </location>
</feature>